<sequence length="259" mass="30386">MKENQAPENEEAHSSKNGISSLKKRNWKSYFKEFFMLFLAVFCGFLAENYRESLSVQKIEKEYMLSLVEDLKSDTSNLKTYIAFKKDKSTLMDSLAAMMLLEERSLYGNQIYYFARQVFDEKPFIYSDGTIQQLKNAGNLRLIQKRNIVDQLLKYEKKVRELEKWDENDNKTKSTFREMGGKVFNSNELNATMDANMKFILPSSNPQLITDDFTTINELAFQIHFLSKMSLGNSYRAEALRREARKLIELIHTEYRLDS</sequence>
<organism evidence="1 2">
    <name type="scientific">Algoriphagus yeomjeoni</name>
    <dbReference type="NCBI Taxonomy" id="291403"/>
    <lineage>
        <taxon>Bacteria</taxon>
        <taxon>Pseudomonadati</taxon>
        <taxon>Bacteroidota</taxon>
        <taxon>Cytophagia</taxon>
        <taxon>Cytophagales</taxon>
        <taxon>Cyclobacteriaceae</taxon>
        <taxon>Algoriphagus</taxon>
    </lineage>
</organism>
<dbReference type="RefSeq" id="WP_111613210.1">
    <property type="nucleotide sequence ID" value="NZ_QLLK01000015.1"/>
</dbReference>
<gene>
    <name evidence="1" type="ORF">LV83_03902</name>
</gene>
<name>A0A327P1E2_9BACT</name>
<reference evidence="1 2" key="1">
    <citation type="submission" date="2018-06" db="EMBL/GenBank/DDBJ databases">
        <title>Genomic Encyclopedia of Archaeal and Bacterial Type Strains, Phase II (KMG-II): from individual species to whole genera.</title>
        <authorList>
            <person name="Goeker M."/>
        </authorList>
    </citation>
    <scope>NUCLEOTIDE SEQUENCE [LARGE SCALE GENOMIC DNA]</scope>
    <source>
        <strain evidence="1 2">DSM 23446</strain>
    </source>
</reference>
<comment type="caution">
    <text evidence="1">The sequence shown here is derived from an EMBL/GenBank/DDBJ whole genome shotgun (WGS) entry which is preliminary data.</text>
</comment>
<dbReference type="AlphaFoldDB" id="A0A327P1E2"/>
<protein>
    <submittedName>
        <fullName evidence="1">Uncharacterized protein</fullName>
    </submittedName>
</protein>
<keyword evidence="2" id="KW-1185">Reference proteome</keyword>
<evidence type="ECO:0000313" key="2">
    <source>
        <dbReference type="Proteomes" id="UP000249610"/>
    </source>
</evidence>
<evidence type="ECO:0000313" key="1">
    <source>
        <dbReference type="EMBL" id="RAI84854.1"/>
    </source>
</evidence>
<proteinExistence type="predicted"/>
<dbReference type="EMBL" id="QLLK01000015">
    <property type="protein sequence ID" value="RAI84854.1"/>
    <property type="molecule type" value="Genomic_DNA"/>
</dbReference>
<accession>A0A327P1E2</accession>
<dbReference type="OrthoDB" id="1454369at2"/>
<dbReference type="Proteomes" id="UP000249610">
    <property type="component" value="Unassembled WGS sequence"/>
</dbReference>